<dbReference type="AlphaFoldDB" id="L7JWU5"/>
<protein>
    <submittedName>
        <fullName evidence="1">Uncharacterized protein</fullName>
    </submittedName>
</protein>
<organism evidence="1 2">
    <name type="scientific">Trachipleistophora hominis</name>
    <name type="common">Microsporidian parasite</name>
    <dbReference type="NCBI Taxonomy" id="72359"/>
    <lineage>
        <taxon>Eukaryota</taxon>
        <taxon>Fungi</taxon>
        <taxon>Fungi incertae sedis</taxon>
        <taxon>Microsporidia</taxon>
        <taxon>Pleistophoridae</taxon>
        <taxon>Trachipleistophora</taxon>
    </lineage>
</organism>
<proteinExistence type="predicted"/>
<feature type="non-terminal residue" evidence="1">
    <location>
        <position position="1"/>
    </location>
</feature>
<keyword evidence="2" id="KW-1185">Reference proteome</keyword>
<evidence type="ECO:0000313" key="1">
    <source>
        <dbReference type="EMBL" id="ELQ75953.1"/>
    </source>
</evidence>
<evidence type="ECO:0000313" key="2">
    <source>
        <dbReference type="Proteomes" id="UP000011185"/>
    </source>
</evidence>
<dbReference type="EMBL" id="JH993897">
    <property type="protein sequence ID" value="ELQ75953.1"/>
    <property type="molecule type" value="Genomic_DNA"/>
</dbReference>
<reference evidence="1 2" key="1">
    <citation type="journal article" date="2012" name="PLoS Pathog.">
        <title>The genome of the obligate intracellular parasite Trachipleistophora hominis: new insights into microsporidian genome dynamics and reductive evolution.</title>
        <authorList>
            <person name="Heinz E."/>
            <person name="Williams T.A."/>
            <person name="Nakjang S."/>
            <person name="Noel C.J."/>
            <person name="Swan D.C."/>
            <person name="Goldberg A.V."/>
            <person name="Harris S.R."/>
            <person name="Weinmaier T."/>
            <person name="Markert S."/>
            <person name="Becher D."/>
            <person name="Bernhardt J."/>
            <person name="Dagan T."/>
            <person name="Hacker C."/>
            <person name="Lucocq J.M."/>
            <person name="Schweder T."/>
            <person name="Rattei T."/>
            <person name="Hall N."/>
            <person name="Hirt R.P."/>
            <person name="Embley T.M."/>
        </authorList>
    </citation>
    <scope>NUCLEOTIDE SEQUENCE [LARGE SCALE GENOMIC DNA]</scope>
</reference>
<dbReference type="HOGENOM" id="CLU_2929226_0_0_1"/>
<accession>L7JWU5</accession>
<dbReference type="VEuPathDB" id="MicrosporidiaDB:THOM_1081"/>
<dbReference type="InParanoid" id="L7JWU5"/>
<gene>
    <name evidence="1" type="ORF">THOM_1081</name>
</gene>
<name>L7JWU5_TRAHO</name>
<dbReference type="Proteomes" id="UP000011185">
    <property type="component" value="Unassembled WGS sequence"/>
</dbReference>
<sequence>VTSDLKVVGSNPSVRDYFANLNLPTERLFVLYFNDKLKIIGQQENTIYVFINCSRHDNIYK</sequence>